<evidence type="ECO:0000256" key="1">
    <source>
        <dbReference type="ARBA" id="ARBA00004651"/>
    </source>
</evidence>
<evidence type="ECO:0000256" key="3">
    <source>
        <dbReference type="ARBA" id="ARBA00022475"/>
    </source>
</evidence>
<evidence type="ECO:0000256" key="7">
    <source>
        <dbReference type="SAM" id="Phobius"/>
    </source>
</evidence>
<evidence type="ECO:0000256" key="6">
    <source>
        <dbReference type="ARBA" id="ARBA00023136"/>
    </source>
</evidence>
<keyword evidence="4 7" id="KW-0812">Transmembrane</keyword>
<evidence type="ECO:0000256" key="2">
    <source>
        <dbReference type="ARBA" id="ARBA00022448"/>
    </source>
</evidence>
<keyword evidence="6 7" id="KW-0472">Membrane</keyword>
<feature type="non-terminal residue" evidence="9">
    <location>
        <position position="1"/>
    </location>
</feature>
<dbReference type="InterPro" id="IPR000515">
    <property type="entry name" value="MetI-like"/>
</dbReference>
<evidence type="ECO:0000256" key="4">
    <source>
        <dbReference type="ARBA" id="ARBA00022692"/>
    </source>
</evidence>
<dbReference type="PANTHER" id="PTHR43163:SF6">
    <property type="entry name" value="DIPEPTIDE TRANSPORT SYSTEM PERMEASE PROTEIN DPPB-RELATED"/>
    <property type="match status" value="1"/>
</dbReference>
<protein>
    <recommendedName>
        <fullName evidence="8">ABC transmembrane type-1 domain-containing protein</fullName>
    </recommendedName>
</protein>
<dbReference type="GO" id="GO:0055085">
    <property type="term" value="P:transmembrane transport"/>
    <property type="evidence" value="ECO:0007669"/>
    <property type="project" value="InterPro"/>
</dbReference>
<feature type="domain" description="ABC transmembrane type-1" evidence="8">
    <location>
        <begin position="2"/>
        <end position="60"/>
    </location>
</feature>
<evidence type="ECO:0000256" key="5">
    <source>
        <dbReference type="ARBA" id="ARBA00022989"/>
    </source>
</evidence>
<sequence>AAVTVELVFSLSGIGQYAIRSILSFDYPAIQGVVLTVALLSLFIYLVLDVIHAYLDPRVQY</sequence>
<gene>
    <name evidence="9" type="ORF">METZ01_LOCUS274982</name>
</gene>
<proteinExistence type="predicted"/>
<evidence type="ECO:0000259" key="8">
    <source>
        <dbReference type="Pfam" id="PF00528"/>
    </source>
</evidence>
<reference evidence="9" key="1">
    <citation type="submission" date="2018-05" db="EMBL/GenBank/DDBJ databases">
        <authorList>
            <person name="Lanie J.A."/>
            <person name="Ng W.-L."/>
            <person name="Kazmierczak K.M."/>
            <person name="Andrzejewski T.M."/>
            <person name="Davidsen T.M."/>
            <person name="Wayne K.J."/>
            <person name="Tettelin H."/>
            <person name="Glass J.I."/>
            <person name="Rusch D."/>
            <person name="Podicherti R."/>
            <person name="Tsui H.-C.T."/>
            <person name="Winkler M.E."/>
        </authorList>
    </citation>
    <scope>NUCLEOTIDE SEQUENCE</scope>
</reference>
<accession>A0A382KCN3</accession>
<keyword evidence="3" id="KW-1003">Cell membrane</keyword>
<dbReference type="GO" id="GO:0005886">
    <property type="term" value="C:plasma membrane"/>
    <property type="evidence" value="ECO:0007669"/>
    <property type="project" value="UniProtKB-SubCell"/>
</dbReference>
<keyword evidence="2" id="KW-0813">Transport</keyword>
<comment type="subcellular location">
    <subcellularLocation>
        <location evidence="1">Cell membrane</location>
        <topology evidence="1">Multi-pass membrane protein</topology>
    </subcellularLocation>
</comment>
<evidence type="ECO:0000313" key="9">
    <source>
        <dbReference type="EMBL" id="SVC22128.1"/>
    </source>
</evidence>
<dbReference type="Pfam" id="PF00528">
    <property type="entry name" value="BPD_transp_1"/>
    <property type="match status" value="1"/>
</dbReference>
<dbReference type="AlphaFoldDB" id="A0A382KCN3"/>
<dbReference type="PANTHER" id="PTHR43163">
    <property type="entry name" value="DIPEPTIDE TRANSPORT SYSTEM PERMEASE PROTEIN DPPB-RELATED"/>
    <property type="match status" value="1"/>
</dbReference>
<keyword evidence="5 7" id="KW-1133">Transmembrane helix</keyword>
<name>A0A382KCN3_9ZZZZ</name>
<organism evidence="9">
    <name type="scientific">marine metagenome</name>
    <dbReference type="NCBI Taxonomy" id="408172"/>
    <lineage>
        <taxon>unclassified sequences</taxon>
        <taxon>metagenomes</taxon>
        <taxon>ecological metagenomes</taxon>
    </lineage>
</organism>
<dbReference type="EMBL" id="UINC01079784">
    <property type="protein sequence ID" value="SVC22128.1"/>
    <property type="molecule type" value="Genomic_DNA"/>
</dbReference>
<feature type="transmembrane region" description="Helical" evidence="7">
    <location>
        <begin position="29"/>
        <end position="48"/>
    </location>
</feature>